<feature type="domain" description="PapC N-terminal" evidence="14">
    <location>
        <begin position="27"/>
        <end position="180"/>
    </location>
</feature>
<keyword evidence="9 10" id="KW-0998">Cell outer membrane</keyword>
<dbReference type="Gene3D" id="2.60.40.2610">
    <property type="entry name" value="Outer membrane usher protein FimD, plug domain"/>
    <property type="match status" value="1"/>
</dbReference>
<dbReference type="Gene3D" id="3.10.20.410">
    <property type="match status" value="1"/>
</dbReference>
<evidence type="ECO:0000256" key="2">
    <source>
        <dbReference type="ARBA" id="ARBA00008064"/>
    </source>
</evidence>
<dbReference type="InterPro" id="IPR025885">
    <property type="entry name" value="PapC_N"/>
</dbReference>
<feature type="domain" description="PapC-like C-terminal" evidence="13">
    <location>
        <begin position="790"/>
        <end position="850"/>
    </location>
</feature>
<dbReference type="PANTHER" id="PTHR30451:SF21">
    <property type="entry name" value="FIMBRIAL USHER DOMAIN-CONTAINING PROTEIN YDET-RELATED"/>
    <property type="match status" value="1"/>
</dbReference>
<evidence type="ECO:0000256" key="8">
    <source>
        <dbReference type="ARBA" id="ARBA00023136"/>
    </source>
</evidence>
<keyword evidence="4" id="KW-1134">Transmembrane beta strand</keyword>
<dbReference type="Proteomes" id="UP000509421">
    <property type="component" value="Chromosome"/>
</dbReference>
<dbReference type="GO" id="GO:0009279">
    <property type="term" value="C:cell outer membrane"/>
    <property type="evidence" value="ECO:0007669"/>
    <property type="project" value="UniProtKB-SubCell"/>
</dbReference>
<evidence type="ECO:0000256" key="6">
    <source>
        <dbReference type="ARBA" id="ARBA00022692"/>
    </source>
</evidence>
<dbReference type="InterPro" id="IPR025949">
    <property type="entry name" value="PapC-like_C"/>
</dbReference>
<keyword evidence="7 12" id="KW-0732">Signal</keyword>
<dbReference type="GO" id="GO:0015473">
    <property type="term" value="F:fimbrial usher porin activity"/>
    <property type="evidence" value="ECO:0007669"/>
    <property type="project" value="InterPro"/>
</dbReference>
<evidence type="ECO:0000256" key="12">
    <source>
        <dbReference type="SAM" id="SignalP"/>
    </source>
</evidence>
<evidence type="ECO:0000256" key="10">
    <source>
        <dbReference type="RuleBase" id="RU003884"/>
    </source>
</evidence>
<evidence type="ECO:0000256" key="5">
    <source>
        <dbReference type="ARBA" id="ARBA00022558"/>
    </source>
</evidence>
<keyword evidence="3 10" id="KW-0813">Transport</keyword>
<keyword evidence="8 10" id="KW-0472">Membrane</keyword>
<dbReference type="PANTHER" id="PTHR30451">
    <property type="entry name" value="OUTER MEMBRANE USHER PROTEIN"/>
    <property type="match status" value="1"/>
</dbReference>
<evidence type="ECO:0000256" key="3">
    <source>
        <dbReference type="ARBA" id="ARBA00022448"/>
    </source>
</evidence>
<evidence type="ECO:0000256" key="11">
    <source>
        <dbReference type="SAM" id="MobiDB-lite"/>
    </source>
</evidence>
<dbReference type="InterPro" id="IPR018030">
    <property type="entry name" value="Fimbrial_membr_usher_CS"/>
</dbReference>
<evidence type="ECO:0000313" key="15">
    <source>
        <dbReference type="EMBL" id="QKZ99285.1"/>
    </source>
</evidence>
<reference evidence="15 16" key="1">
    <citation type="submission" date="2020-06" db="EMBL/GenBank/DDBJ databases">
        <title>Long-read sequencing of DSM26481-BlokeschLab.</title>
        <authorList>
            <person name="Blokesch M."/>
        </authorList>
    </citation>
    <scope>NUCLEOTIDE SEQUENCE [LARGE SCALE GENOMIC DNA]</scope>
    <source>
        <strain evidence="15 16">DSM 26481</strain>
    </source>
</reference>
<dbReference type="FunFam" id="2.60.40.3110:FF:000001">
    <property type="entry name" value="Putative fimbrial outer membrane usher"/>
    <property type="match status" value="1"/>
</dbReference>
<evidence type="ECO:0000256" key="7">
    <source>
        <dbReference type="ARBA" id="ARBA00022729"/>
    </source>
</evidence>
<dbReference type="AlphaFoldDB" id="A0A7H8UHJ2"/>
<dbReference type="FunFam" id="2.60.40.2610:FF:000001">
    <property type="entry name" value="Outer membrane fimbrial usher protein"/>
    <property type="match status" value="1"/>
</dbReference>
<evidence type="ECO:0000313" key="16">
    <source>
        <dbReference type="Proteomes" id="UP000509421"/>
    </source>
</evidence>
<proteinExistence type="inferred from homology"/>
<name>A0A7H8UHJ2_ENTCL</name>
<keyword evidence="6 10" id="KW-0812">Transmembrane</keyword>
<sequence length="866" mass="94879">MKKSTLSIALTGLFIQAGFAANASGLYFPPEFLGVDADAAADLSIFQASGSQRPGEYLVEVFLNDRSLGQQTLTFKKREEETEQQRSRDNTGLSACLTREMLASFGVKVALFPKLNSLEEAECVTPEKVIPDAFTRFDFTKMQLFISIPQASLHNQARGYIDPSLWDEGINAVLLNYNFSGGNTFAGKSDSDNYFLNLNSGINLGAWRLRDFRTWSYYSNKYQTQHSWQRLKTYIERSVIPLRSNLVIGESSTSNQIFDSLGFKGISLSTNDNMYPDTMRGFAPVIRGVAESNAQVLVRQNGYSIYQTNVSPGAFEITDLYPMYSSGDLEVSVKEASGNTHVFTMPYSSVPLLQREGRMTYSMTAGRFTGNSDRYDDPAFGEATLLWGLPHNVTLYGGAQYSDKYLAEQLGLGINMGAIGALSADVTHADSTLADGSSHKGQSVRFLYAHSFNPTGTNLRLTGYRYSTKGFHTLDETALKTMSGRLYDHEEYDEYGNRVQDTYSDYYNLYNTKRARLEANISQSLGTAGSIYITGVKQTYWNSGSSNTSLQSGYSSTLGPVNYSLSYSFNKQKNEGNPSWTDKIFNFSLSVPLDQLFSWKKESRSVHATFYGSRDNHGNLSQQAGLSGTALEGNTLNWNVSQGYSHSGNGGSRGGTGNAGLNHRGGYGNSSLGYSYSDDYQRVNYGLSGALIAHRNGLTQGQQVMESAVLVAAPGASGADVKGATGVTTDWRGYAIKPYATAYRENNISLDTSTLDDKTEIDSGVARVVPTKGAIVRASFDVQRGHRAIMNITRNGKPLPFGAMVSSDKISGIVGDGGQVYLSGLQNKGSLTAKWGEQQHQRCTIQYRINDKEQEAAIARISSVCR</sequence>
<dbReference type="Gene3D" id="2.60.40.3110">
    <property type="match status" value="1"/>
</dbReference>
<comment type="similarity">
    <text evidence="2 10">Belongs to the fimbrial export usher family.</text>
</comment>
<dbReference type="InterPro" id="IPR043142">
    <property type="entry name" value="PapC-like_C_sf"/>
</dbReference>
<gene>
    <name evidence="15" type="ORF">HWQ14_17225</name>
</gene>
<dbReference type="GO" id="GO:0009297">
    <property type="term" value="P:pilus assembly"/>
    <property type="evidence" value="ECO:0007669"/>
    <property type="project" value="InterPro"/>
</dbReference>
<dbReference type="InterPro" id="IPR000015">
    <property type="entry name" value="Fimb_usher"/>
</dbReference>
<keyword evidence="5 10" id="KW-1029">Fimbrium biogenesis</keyword>
<dbReference type="Pfam" id="PF00577">
    <property type="entry name" value="Usher"/>
    <property type="match status" value="1"/>
</dbReference>
<evidence type="ECO:0000259" key="14">
    <source>
        <dbReference type="Pfam" id="PF13954"/>
    </source>
</evidence>
<comment type="subcellular location">
    <subcellularLocation>
        <location evidence="1 10">Cell outer membrane</location>
        <topology evidence="1 10">Multi-pass membrane protein</topology>
    </subcellularLocation>
</comment>
<evidence type="ECO:0000259" key="13">
    <source>
        <dbReference type="Pfam" id="PF13953"/>
    </source>
</evidence>
<organism evidence="15 16">
    <name type="scientific">Enterobacter cloacae</name>
    <dbReference type="NCBI Taxonomy" id="550"/>
    <lineage>
        <taxon>Bacteria</taxon>
        <taxon>Pseudomonadati</taxon>
        <taxon>Pseudomonadota</taxon>
        <taxon>Gammaproteobacteria</taxon>
        <taxon>Enterobacterales</taxon>
        <taxon>Enterobacteriaceae</taxon>
        <taxon>Enterobacter</taxon>
        <taxon>Enterobacter cloacae complex</taxon>
    </lineage>
</organism>
<dbReference type="Pfam" id="PF13953">
    <property type="entry name" value="PapC_C"/>
    <property type="match status" value="1"/>
</dbReference>
<dbReference type="SUPFAM" id="SSF141729">
    <property type="entry name" value="FimD N-terminal domain-like"/>
    <property type="match status" value="1"/>
</dbReference>
<dbReference type="Gene3D" id="2.60.40.2070">
    <property type="match status" value="1"/>
</dbReference>
<evidence type="ECO:0000256" key="9">
    <source>
        <dbReference type="ARBA" id="ARBA00023237"/>
    </source>
</evidence>
<dbReference type="RefSeq" id="WP_148421107.1">
    <property type="nucleotide sequence ID" value="NZ_CP056117.1"/>
</dbReference>
<feature type="chain" id="PRO_5028998620" evidence="12">
    <location>
        <begin position="24"/>
        <end position="866"/>
    </location>
</feature>
<dbReference type="PROSITE" id="PS01151">
    <property type="entry name" value="FIMBRIAL_USHER"/>
    <property type="match status" value="1"/>
</dbReference>
<feature type="region of interest" description="Disordered" evidence="11">
    <location>
        <begin position="642"/>
        <end position="662"/>
    </location>
</feature>
<evidence type="ECO:0000256" key="4">
    <source>
        <dbReference type="ARBA" id="ARBA00022452"/>
    </source>
</evidence>
<feature type="signal peptide" evidence="12">
    <location>
        <begin position="1"/>
        <end position="23"/>
    </location>
</feature>
<dbReference type="EMBL" id="CP056117">
    <property type="protein sequence ID" value="QKZ99285.1"/>
    <property type="molecule type" value="Genomic_DNA"/>
</dbReference>
<dbReference type="NCBIfam" id="NF011740">
    <property type="entry name" value="PRK15193.1"/>
    <property type="match status" value="1"/>
</dbReference>
<dbReference type="InterPro" id="IPR037224">
    <property type="entry name" value="PapC_N_sf"/>
</dbReference>
<evidence type="ECO:0000256" key="1">
    <source>
        <dbReference type="ARBA" id="ARBA00004571"/>
    </source>
</evidence>
<feature type="compositionally biased region" description="Gly residues" evidence="11">
    <location>
        <begin position="648"/>
        <end position="662"/>
    </location>
</feature>
<protein>
    <submittedName>
        <fullName evidence="15">Fimbrial biogenesis usher protein</fullName>
    </submittedName>
</protein>
<dbReference type="Pfam" id="PF13954">
    <property type="entry name" value="PapC_N"/>
    <property type="match status" value="1"/>
</dbReference>
<accession>A0A7H8UHJ2</accession>
<dbReference type="InterPro" id="IPR042186">
    <property type="entry name" value="FimD_plug_dom"/>
</dbReference>